<dbReference type="EMBL" id="CP003156">
    <property type="protein sequence ID" value="AEV31741.1"/>
    <property type="molecule type" value="Genomic_DNA"/>
</dbReference>
<dbReference type="RefSeq" id="WP_014201102.1">
    <property type="nucleotide sequence ID" value="NC_016599.1"/>
</dbReference>
<evidence type="ECO:0000313" key="4">
    <source>
        <dbReference type="Proteomes" id="UP000005631"/>
    </source>
</evidence>
<dbReference type="GO" id="GO:0006313">
    <property type="term" value="P:DNA transposition"/>
    <property type="evidence" value="ECO:0007669"/>
    <property type="project" value="InterPro"/>
</dbReference>
<organism evidence="3 4">
    <name type="scientific">Owenweeksia hongkongensis (strain DSM 17368 / CIP 108786 / JCM 12287 / NRRL B-23963 / UST20020801)</name>
    <dbReference type="NCBI Taxonomy" id="926562"/>
    <lineage>
        <taxon>Bacteria</taxon>
        <taxon>Pseudomonadati</taxon>
        <taxon>Bacteroidota</taxon>
        <taxon>Flavobacteriia</taxon>
        <taxon>Flavobacteriales</taxon>
        <taxon>Owenweeksiaceae</taxon>
        <taxon>Owenweeksia</taxon>
    </lineage>
</organism>
<dbReference type="InterPro" id="IPR047650">
    <property type="entry name" value="Transpos_IS110"/>
</dbReference>
<dbReference type="GO" id="GO:0004803">
    <property type="term" value="F:transposase activity"/>
    <property type="evidence" value="ECO:0007669"/>
    <property type="project" value="InterPro"/>
</dbReference>
<dbReference type="PANTHER" id="PTHR33055:SF13">
    <property type="entry name" value="TRANSPOSASE"/>
    <property type="match status" value="1"/>
</dbReference>
<feature type="domain" description="Transposase IS110-like N-terminal" evidence="1">
    <location>
        <begin position="12"/>
        <end position="166"/>
    </location>
</feature>
<dbReference type="NCBIfam" id="NF033542">
    <property type="entry name" value="transpos_IS110"/>
    <property type="match status" value="1"/>
</dbReference>
<dbReference type="KEGG" id="oho:Oweho_0728"/>
<dbReference type="OrthoDB" id="964423at2"/>
<dbReference type="InterPro" id="IPR002525">
    <property type="entry name" value="Transp_IS110-like_N"/>
</dbReference>
<sequence length="388" mass="44548">MEECTRLSSQNVGVDVSKDTLDVVFSTMDLKRQVKVKASRKFSNKLHGFKDFIKWIDDKSIEGFEPTILLEATGVYYEQFAWFLYERKYAVSVILPTKAKRYFQAIGNKSKNDKIDATGLSRMGLEQRIPLWQPLSKDFYRLRLLTRQLEDFNEQRTVILNQLHALSHSAYSVKEVEKNFKKLLKELDKGIVSINKSIEKLLMEDAKLRPKVEKIITIPGVGVRTIAVLLAETNGFETFENQGQLVSYSGYDIVHNQSGKYSGKTKMSKKGNAHIRRAMHLPAFGVVRCQVAPLAALYKRLIERGKTKMQAYVAVQRKLLILIWALWKKDQAYDPTYHIKNISDNEESKLLFSLVSKGDTKKIALERTRATLDELPYNESPEVLFSLL</sequence>
<accession>G8R1K2</accession>
<dbReference type="GO" id="GO:0003677">
    <property type="term" value="F:DNA binding"/>
    <property type="evidence" value="ECO:0007669"/>
    <property type="project" value="InterPro"/>
</dbReference>
<dbReference type="Proteomes" id="UP000005631">
    <property type="component" value="Chromosome"/>
</dbReference>
<dbReference type="AlphaFoldDB" id="G8R1K2"/>
<protein>
    <submittedName>
        <fullName evidence="3">Transposase</fullName>
    </submittedName>
</protein>
<proteinExistence type="predicted"/>
<dbReference type="InterPro" id="IPR003346">
    <property type="entry name" value="Transposase_20"/>
</dbReference>
<keyword evidence="4" id="KW-1185">Reference proteome</keyword>
<dbReference type="PATRIC" id="fig|926562.3.peg.741"/>
<gene>
    <name evidence="3" type="ordered locus">Oweho_0728</name>
</gene>
<name>G8R1K2_OWEHD</name>
<dbReference type="HOGENOM" id="CLU_036902_5_0_10"/>
<dbReference type="Pfam" id="PF02371">
    <property type="entry name" value="Transposase_20"/>
    <property type="match status" value="1"/>
</dbReference>
<evidence type="ECO:0000259" key="1">
    <source>
        <dbReference type="Pfam" id="PF01548"/>
    </source>
</evidence>
<dbReference type="eggNOG" id="COG3547">
    <property type="taxonomic scope" value="Bacteria"/>
</dbReference>
<evidence type="ECO:0000259" key="2">
    <source>
        <dbReference type="Pfam" id="PF02371"/>
    </source>
</evidence>
<reference evidence="3 4" key="1">
    <citation type="journal article" date="2012" name="Stand. Genomic Sci.">
        <title>Genome sequence of the orange-pigmented seawater bacterium Owenweeksia hongkongensis type strain (UST20020801(T)).</title>
        <authorList>
            <person name="Riedel T."/>
            <person name="Held B."/>
            <person name="Nolan M."/>
            <person name="Lucas S."/>
            <person name="Lapidus A."/>
            <person name="Tice H."/>
            <person name="Del Rio T.G."/>
            <person name="Cheng J.F."/>
            <person name="Han C."/>
            <person name="Tapia R."/>
            <person name="Goodwin L.A."/>
            <person name="Pitluck S."/>
            <person name="Liolios K."/>
            <person name="Mavromatis K."/>
            <person name="Pagani I."/>
            <person name="Ivanova N."/>
            <person name="Mikhailova N."/>
            <person name="Pati A."/>
            <person name="Chen A."/>
            <person name="Palaniappan K."/>
            <person name="Rohde M."/>
            <person name="Tindall B.J."/>
            <person name="Detter J.C."/>
            <person name="Goker M."/>
            <person name="Woyke T."/>
            <person name="Bristow J."/>
            <person name="Eisen J.A."/>
            <person name="Markowitz V."/>
            <person name="Hugenholtz P."/>
            <person name="Klenk H.P."/>
            <person name="Kyrpides N.C."/>
        </authorList>
    </citation>
    <scope>NUCLEOTIDE SEQUENCE</scope>
    <source>
        <strain evidence="4">DSM 17368 / JCM 12287 / NRRL B-23963</strain>
    </source>
</reference>
<dbReference type="Pfam" id="PF01548">
    <property type="entry name" value="DEDD_Tnp_IS110"/>
    <property type="match status" value="1"/>
</dbReference>
<dbReference type="PANTHER" id="PTHR33055">
    <property type="entry name" value="TRANSPOSASE FOR INSERTION SEQUENCE ELEMENT IS1111A"/>
    <property type="match status" value="1"/>
</dbReference>
<evidence type="ECO:0000313" key="3">
    <source>
        <dbReference type="EMBL" id="AEV31741.1"/>
    </source>
</evidence>
<feature type="domain" description="Transposase IS116/IS110/IS902 C-terminal" evidence="2">
    <location>
        <begin position="214"/>
        <end position="298"/>
    </location>
</feature>